<dbReference type="Proteomes" id="UP000616151">
    <property type="component" value="Unassembled WGS sequence"/>
</dbReference>
<proteinExistence type="predicted"/>
<accession>A0ACC5RFP9</accession>
<dbReference type="EC" id="2.5.1.19" evidence="1"/>
<name>A0ACC5RFP9_9HYPH</name>
<protein>
    <submittedName>
        <fullName evidence="1">3-phosphoshikimate 1-carboxyvinyltransferase</fullName>
        <ecNumber evidence="1">2.5.1.19</ecNumber>
    </submittedName>
</protein>
<organism evidence="1 2">
    <name type="scientific">Taklimakanibacter albus</name>
    <dbReference type="NCBI Taxonomy" id="2800327"/>
    <lineage>
        <taxon>Bacteria</taxon>
        <taxon>Pseudomonadati</taxon>
        <taxon>Pseudomonadota</taxon>
        <taxon>Alphaproteobacteria</taxon>
        <taxon>Hyphomicrobiales</taxon>
        <taxon>Aestuariivirgaceae</taxon>
        <taxon>Taklimakanibacter</taxon>
    </lineage>
</organism>
<dbReference type="EMBL" id="JAENHL010000008">
    <property type="protein sequence ID" value="MBK1871429.1"/>
    <property type="molecule type" value="Genomic_DNA"/>
</dbReference>
<gene>
    <name evidence="1" type="primary">aroA</name>
    <name evidence="1" type="ORF">JHL16_33995</name>
</gene>
<sequence>MHGSSPAPLQSSASQGLKGRLRVPGDKSISHRSLLLGAIAVGETRASGLLEGEDVVNTAKAVQALGAQVKRTDDGVWHVQGVGVSGLMSPKGDLDFGNSGTGVRLALGLMASTPLTARCIGDASLSGRPMGRVTVPLSEIGARFETAEGGRLPLTLHGARHPVPITYKLPVASAQVKSAVLLAGLNTPGRTTVIEPVATRDHTERMLKAFGADISIENKADGRHITITGQRELTAQIIDVPADPSSAAFPIVAALIAPGSDITIENVMLNETRTGLITTLIEMGGDITIENKRLAGGEEVGDLRVRSSKLTGIKVPAGRAPSMIDEYPALAVAASFAQGVTHMAGLDELRVKESDRLAAVEAGLNANGVTTRSGPDWLEVEGGKVQGGGLVATHLDHRIAMSFLVMGLASLKPVRVDDGAMIATSFPNFSGLMNGLGCRIEPLS</sequence>
<reference evidence="1" key="1">
    <citation type="submission" date="2021-01" db="EMBL/GenBank/DDBJ databases">
        <authorList>
            <person name="Sun Q."/>
        </authorList>
    </citation>
    <scope>NUCLEOTIDE SEQUENCE</scope>
    <source>
        <strain evidence="1">YIM B02566</strain>
    </source>
</reference>
<evidence type="ECO:0000313" key="2">
    <source>
        <dbReference type="Proteomes" id="UP000616151"/>
    </source>
</evidence>
<comment type="caution">
    <text evidence="1">The sequence shown here is derived from an EMBL/GenBank/DDBJ whole genome shotgun (WGS) entry which is preliminary data.</text>
</comment>
<keyword evidence="1" id="KW-0808">Transferase</keyword>
<keyword evidence="2" id="KW-1185">Reference proteome</keyword>
<evidence type="ECO:0000313" key="1">
    <source>
        <dbReference type="EMBL" id="MBK1871429.1"/>
    </source>
</evidence>